<protein>
    <recommendedName>
        <fullName evidence="2">AsmA domain-containing protein</fullName>
    </recommendedName>
</protein>
<dbReference type="PROSITE" id="PS51257">
    <property type="entry name" value="PROKAR_LIPOPROTEIN"/>
    <property type="match status" value="1"/>
</dbReference>
<dbReference type="Proteomes" id="UP001055125">
    <property type="component" value="Unassembled WGS sequence"/>
</dbReference>
<dbReference type="InterPro" id="IPR007844">
    <property type="entry name" value="AsmA"/>
</dbReference>
<evidence type="ECO:0000313" key="3">
    <source>
        <dbReference type="EMBL" id="GJD96478.1"/>
    </source>
</evidence>
<gene>
    <name evidence="3" type="ORF">OCOJLMKI_3699</name>
</gene>
<dbReference type="PANTHER" id="PTHR30441">
    <property type="entry name" value="DUF748 DOMAIN-CONTAINING PROTEIN"/>
    <property type="match status" value="1"/>
</dbReference>
<proteinExistence type="predicted"/>
<dbReference type="Pfam" id="PF05170">
    <property type="entry name" value="AsmA"/>
    <property type="match status" value="1"/>
</dbReference>
<evidence type="ECO:0000313" key="4">
    <source>
        <dbReference type="Proteomes" id="UP001055125"/>
    </source>
</evidence>
<feature type="region of interest" description="Disordered" evidence="1">
    <location>
        <begin position="582"/>
        <end position="618"/>
    </location>
</feature>
<evidence type="ECO:0000256" key="1">
    <source>
        <dbReference type="SAM" id="MobiDB-lite"/>
    </source>
</evidence>
<name>A0ABQ4S203_9HYPH</name>
<reference evidence="3" key="1">
    <citation type="journal article" date="2021" name="Front. Microbiol.">
        <title>Comprehensive Comparative Genomics and Phenotyping of Methylobacterium Species.</title>
        <authorList>
            <person name="Alessa O."/>
            <person name="Ogura Y."/>
            <person name="Fujitani Y."/>
            <person name="Takami H."/>
            <person name="Hayashi T."/>
            <person name="Sahin N."/>
            <person name="Tani A."/>
        </authorList>
    </citation>
    <scope>NUCLEOTIDE SEQUENCE</scope>
    <source>
        <strain evidence="3">DSM 19015</strain>
    </source>
</reference>
<dbReference type="PANTHER" id="PTHR30441:SF4">
    <property type="entry name" value="PROTEIN ASMA"/>
    <property type="match status" value="1"/>
</dbReference>
<dbReference type="EMBL" id="BPQP01000061">
    <property type="protein sequence ID" value="GJD96478.1"/>
    <property type="molecule type" value="Genomic_DNA"/>
</dbReference>
<evidence type="ECO:0000259" key="2">
    <source>
        <dbReference type="Pfam" id="PF05170"/>
    </source>
</evidence>
<sequence length="618" mass="62799">MSARRLISGIGLGGAALALVAACLPWSVTQPGLADFVGRELAKTYGVAMLAEGPTEVALLPLPRLGFSGVRLSAGAADGPVLAEGATLSLQLSLLALLSGRVEVSALAMEGGTIVLSAEEGDARWAGPLAKIAAGLSGDEGAHPRRISLTRATVVGRDPRDGRAQTARDVDFTLSWPLWSASLDLAGGFAARDGTARFAVTGLRLGDLIAGGDSPFAATASWPAGKLAIEGRGSLAEALRLAGRGSIETTSLSETLAWTGGGVALSPFIEALVLEGSFEARGRTLLMPALRVSAGSNRLEGAGSITFEGTRPAIQATLASETLNVAPLLAGTLRLFGLDAPPEGDAGPELALAPLTGGDLDLRVSAGTARLGPVLLEDVAGGVLVRAGSIEASLGRASVKGATVKGRIGLTASAADHALTEVRTQGALDRLDLGALLIDLGQYRWVLGGAQGHFAFEGQGRRAGDLVRSLSGRANLSIDGGTLAGLNLAEMARDAPVTRSLTRRTGRTDFERAAVTLRFAGGIGEIVEGSLKAQALTASLRGMVSLPARSFSARAELAPSGLDAASRNATLFEIGGPWDAVTVRPAGKDEPGSRGSADPLRPATQPAGLPAAMRAYAP</sequence>
<keyword evidence="4" id="KW-1185">Reference proteome</keyword>
<feature type="domain" description="AsmA" evidence="2">
    <location>
        <begin position="359"/>
        <end position="523"/>
    </location>
</feature>
<organism evidence="3 4">
    <name type="scientific">Methylobacterium iners</name>
    <dbReference type="NCBI Taxonomy" id="418707"/>
    <lineage>
        <taxon>Bacteria</taxon>
        <taxon>Pseudomonadati</taxon>
        <taxon>Pseudomonadota</taxon>
        <taxon>Alphaproteobacteria</taxon>
        <taxon>Hyphomicrobiales</taxon>
        <taxon>Methylobacteriaceae</taxon>
        <taxon>Methylobacterium</taxon>
    </lineage>
</organism>
<reference evidence="3" key="2">
    <citation type="submission" date="2021-08" db="EMBL/GenBank/DDBJ databases">
        <authorList>
            <person name="Tani A."/>
            <person name="Ola A."/>
            <person name="Ogura Y."/>
            <person name="Katsura K."/>
            <person name="Hayashi T."/>
        </authorList>
    </citation>
    <scope>NUCLEOTIDE SEQUENCE</scope>
    <source>
        <strain evidence="3">DSM 19015</strain>
    </source>
</reference>
<dbReference type="InterPro" id="IPR052894">
    <property type="entry name" value="AsmA-related"/>
</dbReference>
<accession>A0ABQ4S203</accession>
<dbReference type="RefSeq" id="WP_238245578.1">
    <property type="nucleotide sequence ID" value="NZ_BPQP01000061.1"/>
</dbReference>
<comment type="caution">
    <text evidence="3">The sequence shown here is derived from an EMBL/GenBank/DDBJ whole genome shotgun (WGS) entry which is preliminary data.</text>
</comment>